<proteinExistence type="predicted"/>
<dbReference type="PANTHER" id="PTHR20921">
    <property type="entry name" value="TRANSMEMBRANE PROTEIN 222"/>
    <property type="match status" value="1"/>
</dbReference>
<evidence type="ECO:0008006" key="4">
    <source>
        <dbReference type="Google" id="ProtNLM"/>
    </source>
</evidence>
<dbReference type="Proteomes" id="UP000265040">
    <property type="component" value="Chromosome 16"/>
</dbReference>
<name>A0A7N6BZZ6_ANATE</name>
<keyword evidence="1" id="KW-0472">Membrane</keyword>
<reference evidence="2" key="1">
    <citation type="submission" date="2021-04" db="EMBL/GenBank/DDBJ databases">
        <authorList>
            <consortium name="Wellcome Sanger Institute Data Sharing"/>
        </authorList>
    </citation>
    <scope>NUCLEOTIDE SEQUENCE [LARGE SCALE GENOMIC DNA]</scope>
</reference>
<accession>A0A7N6BZZ6</accession>
<dbReference type="GeneTree" id="ENSGT00390000007371"/>
<keyword evidence="1" id="KW-1133">Transmembrane helix</keyword>
<sequence>MNGVAFTDRPLIHDCALPLSRHHHLSLQAVMAEADDTDMMVNYHGDFLKSDRKSSRYPYCVVWTPIPILSWVLPFIGHMGICTSSGVIRDFAGSYFVSEDNMGFGRPTKYWKLDVDKVCGNGAATWDKAVHDASEEYKCRPHNLCFDNCHSHVAMALNLMRYDNSTSWNMVNLCTLSLIHGKHVSKYFTKYMEMIWILSITVVFMLLLLLLFFFFFFFMVFYGGW</sequence>
<evidence type="ECO:0000256" key="1">
    <source>
        <dbReference type="SAM" id="Phobius"/>
    </source>
</evidence>
<keyword evidence="1" id="KW-0812">Transmembrane</keyword>
<reference evidence="2" key="2">
    <citation type="submission" date="2025-08" db="UniProtKB">
        <authorList>
            <consortium name="Ensembl"/>
        </authorList>
    </citation>
    <scope>IDENTIFICATION</scope>
</reference>
<dbReference type="PANTHER" id="PTHR20921:SF0">
    <property type="entry name" value="TRANSMEMBRANE PROTEIN 222"/>
    <property type="match status" value="1"/>
</dbReference>
<evidence type="ECO:0000313" key="2">
    <source>
        <dbReference type="Ensembl" id="ENSATEP00000070325.1"/>
    </source>
</evidence>
<dbReference type="AlphaFoldDB" id="A0A7N6BZZ6"/>
<keyword evidence="3" id="KW-1185">Reference proteome</keyword>
<dbReference type="Pfam" id="PF05608">
    <property type="entry name" value="RTE1"/>
    <property type="match status" value="1"/>
</dbReference>
<protein>
    <recommendedName>
        <fullName evidence="4">Transmembrane protein 222a</fullName>
    </recommendedName>
</protein>
<dbReference type="Ensembl" id="ENSATET00000065585.1">
    <property type="protein sequence ID" value="ENSATEP00000070325.1"/>
    <property type="gene ID" value="ENSATEG00000023778.3"/>
</dbReference>
<dbReference type="InterPro" id="IPR008496">
    <property type="entry name" value="TMEM222/RTE1"/>
</dbReference>
<organism evidence="2 3">
    <name type="scientific">Anabas testudineus</name>
    <name type="common">Climbing perch</name>
    <name type="synonym">Anthias testudineus</name>
    <dbReference type="NCBI Taxonomy" id="64144"/>
    <lineage>
        <taxon>Eukaryota</taxon>
        <taxon>Metazoa</taxon>
        <taxon>Chordata</taxon>
        <taxon>Craniata</taxon>
        <taxon>Vertebrata</taxon>
        <taxon>Euteleostomi</taxon>
        <taxon>Actinopterygii</taxon>
        <taxon>Neopterygii</taxon>
        <taxon>Teleostei</taxon>
        <taxon>Neoteleostei</taxon>
        <taxon>Acanthomorphata</taxon>
        <taxon>Anabantaria</taxon>
        <taxon>Anabantiformes</taxon>
        <taxon>Anabantoidei</taxon>
        <taxon>Anabantidae</taxon>
        <taxon>Anabas</taxon>
    </lineage>
</organism>
<evidence type="ECO:0000313" key="3">
    <source>
        <dbReference type="Proteomes" id="UP000265040"/>
    </source>
</evidence>
<feature type="transmembrane region" description="Helical" evidence="1">
    <location>
        <begin position="195"/>
        <end position="222"/>
    </location>
</feature>
<reference evidence="2" key="3">
    <citation type="submission" date="2025-09" db="UniProtKB">
        <authorList>
            <consortium name="Ensembl"/>
        </authorList>
    </citation>
    <scope>IDENTIFICATION</scope>
</reference>
<dbReference type="InParanoid" id="A0A7N6BZZ6"/>
<dbReference type="OrthoDB" id="267284at2759"/>